<dbReference type="GO" id="GO:0031418">
    <property type="term" value="F:L-ascorbic acid binding"/>
    <property type="evidence" value="ECO:0007669"/>
    <property type="project" value="InterPro"/>
</dbReference>
<gene>
    <name evidence="8" type="ORF">PANT1444_LOCUS5103</name>
</gene>
<evidence type="ECO:0000256" key="3">
    <source>
        <dbReference type="ARBA" id="ARBA00022964"/>
    </source>
</evidence>
<evidence type="ECO:0000259" key="7">
    <source>
        <dbReference type="PROSITE" id="PS51471"/>
    </source>
</evidence>
<dbReference type="InterPro" id="IPR005123">
    <property type="entry name" value="Oxoglu/Fe-dep_dioxygenase_dom"/>
</dbReference>
<dbReference type="InterPro" id="IPR006620">
    <property type="entry name" value="Pro_4_hyd_alph"/>
</dbReference>
<name>A0A7S0HED2_9EUKA</name>
<comment type="cofactor">
    <cofactor evidence="1">
        <name>L-ascorbate</name>
        <dbReference type="ChEBI" id="CHEBI:38290"/>
    </cofactor>
</comment>
<dbReference type="InterPro" id="IPR045054">
    <property type="entry name" value="P4HA-like"/>
</dbReference>
<keyword evidence="2" id="KW-0479">Metal-binding</keyword>
<dbReference type="AlphaFoldDB" id="A0A7S0HED2"/>
<dbReference type="GO" id="GO:0005783">
    <property type="term" value="C:endoplasmic reticulum"/>
    <property type="evidence" value="ECO:0007669"/>
    <property type="project" value="TreeGrafter"/>
</dbReference>
<evidence type="ECO:0000256" key="2">
    <source>
        <dbReference type="ARBA" id="ARBA00022723"/>
    </source>
</evidence>
<feature type="domain" description="Fe2OG dioxygenase" evidence="7">
    <location>
        <begin position="126"/>
        <end position="234"/>
    </location>
</feature>
<keyword evidence="4" id="KW-0560">Oxidoreductase</keyword>
<dbReference type="GO" id="GO:0004656">
    <property type="term" value="F:procollagen-proline 4-dioxygenase activity"/>
    <property type="evidence" value="ECO:0007669"/>
    <property type="project" value="TreeGrafter"/>
</dbReference>
<accession>A0A7S0HED2</accession>
<evidence type="ECO:0000256" key="6">
    <source>
        <dbReference type="SAM" id="MobiDB-lite"/>
    </source>
</evidence>
<dbReference type="InterPro" id="IPR044862">
    <property type="entry name" value="Pro_4_hyd_alph_FE2OG_OXY"/>
</dbReference>
<keyword evidence="5" id="KW-0408">Iron</keyword>
<keyword evidence="3" id="KW-0223">Dioxygenase</keyword>
<dbReference type="Pfam" id="PF13640">
    <property type="entry name" value="2OG-FeII_Oxy_3"/>
    <property type="match status" value="1"/>
</dbReference>
<evidence type="ECO:0000256" key="5">
    <source>
        <dbReference type="ARBA" id="ARBA00023004"/>
    </source>
</evidence>
<dbReference type="PROSITE" id="PS51471">
    <property type="entry name" value="FE2OG_OXY"/>
    <property type="match status" value="1"/>
</dbReference>
<proteinExistence type="predicted"/>
<dbReference type="PANTHER" id="PTHR10869:SF229">
    <property type="entry name" value="PROLYL 4-HYDROXYLASE ALPHA SUBUNIT DOMAIN-CONTAINING PROTEIN"/>
    <property type="match status" value="1"/>
</dbReference>
<organism evidence="8">
    <name type="scientific">Phaeocystis antarctica</name>
    <dbReference type="NCBI Taxonomy" id="33657"/>
    <lineage>
        <taxon>Eukaryota</taxon>
        <taxon>Haptista</taxon>
        <taxon>Haptophyta</taxon>
        <taxon>Prymnesiophyceae</taxon>
        <taxon>Phaeocystales</taxon>
        <taxon>Phaeocystaceae</taxon>
        <taxon>Phaeocystis</taxon>
    </lineage>
</organism>
<dbReference type="Gene3D" id="2.60.120.620">
    <property type="entry name" value="q2cbj1_9rhob like domain"/>
    <property type="match status" value="1"/>
</dbReference>
<reference evidence="8" key="1">
    <citation type="submission" date="2021-01" db="EMBL/GenBank/DDBJ databases">
        <authorList>
            <person name="Corre E."/>
            <person name="Pelletier E."/>
            <person name="Niang G."/>
            <person name="Scheremetjew M."/>
            <person name="Finn R."/>
            <person name="Kale V."/>
            <person name="Holt S."/>
            <person name="Cochrane G."/>
            <person name="Meng A."/>
            <person name="Brown T."/>
            <person name="Cohen L."/>
        </authorList>
    </citation>
    <scope>NUCLEOTIDE SEQUENCE</scope>
    <source>
        <strain evidence="8">CCMP1374</strain>
    </source>
</reference>
<dbReference type="EMBL" id="HBEP01009064">
    <property type="protein sequence ID" value="CAD8477173.1"/>
    <property type="molecule type" value="Transcribed_RNA"/>
</dbReference>
<dbReference type="SMART" id="SM00702">
    <property type="entry name" value="P4Hc"/>
    <property type="match status" value="1"/>
</dbReference>
<evidence type="ECO:0000256" key="1">
    <source>
        <dbReference type="ARBA" id="ARBA00001961"/>
    </source>
</evidence>
<evidence type="ECO:0000313" key="8">
    <source>
        <dbReference type="EMBL" id="CAD8477173.1"/>
    </source>
</evidence>
<evidence type="ECO:0000256" key="4">
    <source>
        <dbReference type="ARBA" id="ARBA00023002"/>
    </source>
</evidence>
<dbReference type="PANTHER" id="PTHR10869">
    <property type="entry name" value="PROLYL 4-HYDROXYLASE ALPHA SUBUNIT"/>
    <property type="match status" value="1"/>
</dbReference>
<protein>
    <recommendedName>
        <fullName evidence="7">Fe2OG dioxygenase domain-containing protein</fullName>
    </recommendedName>
</protein>
<dbReference type="GO" id="GO:0005506">
    <property type="term" value="F:iron ion binding"/>
    <property type="evidence" value="ECO:0007669"/>
    <property type="project" value="InterPro"/>
</dbReference>
<sequence length="334" mass="37288">MFSQQQKQRVNAPEAQAVGKQAPGGQALVMGNAPNYMPMNLSYPGLERVHDSPPIYVCHDFLSHQECDLLIATAGPLLQRSKTHAVAGSEATKGRTSLTCHLAKNTQPCPLLLKKVQLLTNKPYGHMELPQVARYTDSQRYVEHYDGVDPHTDAGRAFCQNGGQRIATVLMYLNDVPGGGSTFFRRINFEVRPKKGAAVIFFPGFMDGELDTDALHAGMPAHDLKYVSQIWIRQSFREDGQPSSPVSLEEQTIEGPLHEGTYAGHCLSGDDLHEAVMTIAQAKQWLQQHPEALGFTFQSERRDTTEPVRCWFKSRLRVLYHPGWWTISMGRGMD</sequence>
<feature type="region of interest" description="Disordered" evidence="6">
    <location>
        <begin position="1"/>
        <end position="23"/>
    </location>
</feature>